<dbReference type="InParanoid" id="A0A146G9Y7"/>
<dbReference type="EC" id="4.99.1.12" evidence="2"/>
<dbReference type="AlphaFoldDB" id="A0A146G9Y7"/>
<dbReference type="OrthoDB" id="9765625at2"/>
<reference evidence="5" key="1">
    <citation type="journal article" date="2017" name="Genome Announc.">
        <title>Draft Genome Sequence of Terrimicrobium sacchariphilum NM-5T, a Facultative Anaerobic Soil Bacterium of the Class Spartobacteria.</title>
        <authorList>
            <person name="Qiu Y.L."/>
            <person name="Tourlousse D.M."/>
            <person name="Matsuura N."/>
            <person name="Ohashi A."/>
            <person name="Sekiguchi Y."/>
        </authorList>
    </citation>
    <scope>NUCLEOTIDE SEQUENCE [LARGE SCALE GENOMIC DNA]</scope>
    <source>
        <strain evidence="5">NM-5</strain>
    </source>
</reference>
<comment type="function">
    <text evidence="2">Involved in the biosynthesis of a nickel-pincer cofactor ((SCS)Ni(II) pincer complex). Binds Ni(2+), and functions in nickel delivery to pyridinium-3,5-bisthiocarboxylic acid mononucleotide (P2TMN), to form the mature cofactor. Is thus probably required for the activation of nickel-pincer cofactor-dependent enzymes.</text>
</comment>
<evidence type="ECO:0000313" key="4">
    <source>
        <dbReference type="EMBL" id="GAT34083.1"/>
    </source>
</evidence>
<organism evidence="4 5">
    <name type="scientific">Terrimicrobium sacchariphilum</name>
    <dbReference type="NCBI Taxonomy" id="690879"/>
    <lineage>
        <taxon>Bacteria</taxon>
        <taxon>Pseudomonadati</taxon>
        <taxon>Verrucomicrobiota</taxon>
        <taxon>Terrimicrobiia</taxon>
        <taxon>Terrimicrobiales</taxon>
        <taxon>Terrimicrobiaceae</taxon>
        <taxon>Terrimicrobium</taxon>
    </lineage>
</organism>
<protein>
    <recommendedName>
        <fullName evidence="2">Pyridinium-3,5-bisthiocarboxylic acid mononucleotide nickel insertion protein</fullName>
        <shortName evidence="2">P2TMN nickel insertion protein</shortName>
        <ecNumber evidence="2">4.99.1.12</ecNumber>
    </recommendedName>
    <alternativeName>
        <fullName evidence="2">Nickel-pincer cofactor biosynthesis protein LarC</fullName>
    </alternativeName>
</protein>
<keyword evidence="2" id="KW-0456">Lyase</keyword>
<dbReference type="PANTHER" id="PTHR36566">
    <property type="entry name" value="NICKEL INSERTION PROTEIN-RELATED"/>
    <property type="match status" value="1"/>
</dbReference>
<name>A0A146G9Y7_TERSA</name>
<dbReference type="HAMAP" id="MF_01074">
    <property type="entry name" value="LarC"/>
    <property type="match status" value="1"/>
</dbReference>
<dbReference type="RefSeq" id="WP_075079748.1">
    <property type="nucleotide sequence ID" value="NZ_BDCO01000002.1"/>
</dbReference>
<dbReference type="Proteomes" id="UP000076023">
    <property type="component" value="Unassembled WGS sequence"/>
</dbReference>
<dbReference type="Gene3D" id="3.30.70.1380">
    <property type="entry name" value="Transcriptional regulatory protein pf0864 domain like"/>
    <property type="match status" value="1"/>
</dbReference>
<dbReference type="GO" id="GO:0016151">
    <property type="term" value="F:nickel cation binding"/>
    <property type="evidence" value="ECO:0007669"/>
    <property type="project" value="UniProtKB-UniRule"/>
</dbReference>
<dbReference type="GO" id="GO:0016829">
    <property type="term" value="F:lyase activity"/>
    <property type="evidence" value="ECO:0007669"/>
    <property type="project" value="UniProtKB-UniRule"/>
</dbReference>
<dbReference type="Gene3D" id="3.10.20.300">
    <property type="entry name" value="mk0293 like domain"/>
    <property type="match status" value="1"/>
</dbReference>
<comment type="catalytic activity">
    <reaction evidence="2">
        <text>Ni(II)-pyridinium-3,5-bisthiocarboxylate mononucleotide = pyridinium-3,5-bisthiocarboxylate mononucleotide + Ni(2+)</text>
        <dbReference type="Rhea" id="RHEA:54784"/>
        <dbReference type="ChEBI" id="CHEBI:49786"/>
        <dbReference type="ChEBI" id="CHEBI:137372"/>
        <dbReference type="ChEBI" id="CHEBI:137373"/>
        <dbReference type="EC" id="4.99.1.12"/>
    </reaction>
</comment>
<comment type="similarity">
    <text evidence="2">Belongs to the LarC family.</text>
</comment>
<dbReference type="STRING" id="690879.TSACC_22506"/>
<gene>
    <name evidence="2" type="primary">larC</name>
    <name evidence="4" type="ORF">TSACC_22506</name>
</gene>
<feature type="region of interest" description="Disordered" evidence="3">
    <location>
        <begin position="68"/>
        <end position="126"/>
    </location>
</feature>
<dbReference type="NCBIfam" id="TIGR00299">
    <property type="entry name" value="nickel pincer cofactor biosynthesis protein LarC"/>
    <property type="match status" value="1"/>
</dbReference>
<evidence type="ECO:0000313" key="5">
    <source>
        <dbReference type="Proteomes" id="UP000076023"/>
    </source>
</evidence>
<dbReference type="GO" id="GO:0051604">
    <property type="term" value="P:protein maturation"/>
    <property type="evidence" value="ECO:0007669"/>
    <property type="project" value="UniProtKB-UniRule"/>
</dbReference>
<dbReference type="PANTHER" id="PTHR36566:SF1">
    <property type="entry name" value="PYRIDINIUM-3,5-BISTHIOCARBOXYLIC ACID MONONUCLEOTIDE NICKEL INSERTION PROTEIN"/>
    <property type="match status" value="1"/>
</dbReference>
<dbReference type="EMBL" id="BDCO01000002">
    <property type="protein sequence ID" value="GAT34083.1"/>
    <property type="molecule type" value="Genomic_DNA"/>
</dbReference>
<evidence type="ECO:0000256" key="1">
    <source>
        <dbReference type="ARBA" id="ARBA00022596"/>
    </source>
</evidence>
<evidence type="ECO:0000256" key="2">
    <source>
        <dbReference type="HAMAP-Rule" id="MF_01074"/>
    </source>
</evidence>
<keyword evidence="5" id="KW-1185">Reference proteome</keyword>
<dbReference type="InterPro" id="IPR002822">
    <property type="entry name" value="Ni_insertion"/>
</dbReference>
<sequence>MRTLYLDCFSGISGDMTVGALRDLGVPEEIFQQAISALGLTDEFHIHFRRGHKQNIAGWKFDVHAAHDHGHSHEEHGHAHEHGEHHHEHGHSHGEHGHSHAHPHAEHSHSHPHEHEHHPEHDDHVHGRSYREIRALLEASTLAETPKARALAVFHRIAIAEGKIHGIDPEEISFHEVGAIDSIADIVAACAGIDALGIECVLASRLVEGSGWITCAHGRFPLPAPATLEILAGIPLKQVEESTEYITPTGAALLAEYCSAYGPMPEMRIEKVGYGLGTRDTYPRPNVLRATLGETTSNSSAETDEIVKIETNIDDLTPELAGATMERLFAAGALDVFYTAAQMKKNRPGFLLTVLVQPEKVDEIATIILRETSAFGIRLDRMQRMKLRREFRDVETPYGTVRIKVGFLGDEIVQAAPEYESCREVAQRAGVSVRDVHLAAWIGSVPSPTAGS</sequence>
<accession>A0A146G9Y7</accession>
<dbReference type="Pfam" id="PF01969">
    <property type="entry name" value="Ni_insertion"/>
    <property type="match status" value="1"/>
</dbReference>
<keyword evidence="1 2" id="KW-0533">Nickel</keyword>
<proteinExistence type="inferred from homology"/>
<evidence type="ECO:0000256" key="3">
    <source>
        <dbReference type="SAM" id="MobiDB-lite"/>
    </source>
</evidence>
<comment type="caution">
    <text evidence="4">The sequence shown here is derived from an EMBL/GenBank/DDBJ whole genome shotgun (WGS) entry which is preliminary data.</text>
</comment>